<dbReference type="GO" id="GO:0016020">
    <property type="term" value="C:membrane"/>
    <property type="evidence" value="ECO:0007669"/>
    <property type="project" value="TreeGrafter"/>
</dbReference>
<feature type="domain" description="CNH" evidence="6">
    <location>
        <begin position="35"/>
        <end position="458"/>
    </location>
</feature>
<dbReference type="OrthoDB" id="5325112at2759"/>
<evidence type="ECO:0000256" key="5">
    <source>
        <dbReference type="SAM" id="MobiDB-lite"/>
    </source>
</evidence>
<feature type="compositionally biased region" description="Polar residues" evidence="5">
    <location>
        <begin position="254"/>
        <end position="270"/>
    </location>
</feature>
<feature type="region of interest" description="Disordered" evidence="5">
    <location>
        <begin position="525"/>
        <end position="546"/>
    </location>
</feature>
<sequence>MEPPRPAQQQPNAGPFILRDLLADVPLSADGSRDDIKINCIEYLDNNLYVGTSNSELLHFVQIPPDPSDKTGTPIFILASRLEPAFAQPAGGSTARPGVQQILLLPRVGKACILCNWTATFYSLPELSPVFGTTQVKNCGWIGGVDLNQLALDPNERDGQGVSILLSLTRRIQVVRIGDDARVLKKIDFAGTTLSVRRDSIACVADSRSYALVEVERQLKIPLMSISSLDDGRPGDVVGQAQDISSSTGGGLLRSNSSTQARSQNTSPDASSHRRGTSLGNLISGTRRQEPRANDEEPVFQQPSPPDPASSPRPPEEVPGPENTPSVSVTPAQSDVPPPVPPKPGPVFLKPHIVSPTPEEFLLVTGTGPLEPGIGMFVNLDGDPTRPTIEFDRYPKEIVVDGGNMDFAASRMSIDSDADGYVLASMGRDFADGLHYGLEIQRFDADGEPVRHWLEPPIAGSSPQNLGIRSLLGLNETFIQEIIDNLCRRRFKPFSLNGVDHPAASMKSLDSRTAASMEMVSREKELFERDNDSQDDDSLSEGWEATRTAEEEDFARRLATTTTRVAVWSGANVWWAIRNPLILQLDARLADATATTNDAAAKRKGIFEILASLRDRDARSELEFLTFSYVRQRAGILLLQSFLDVKDSPFLDSEARLMEEVLVEGLLDPRVILSLIPGVRNEVIETRRGIWIYGGVKSTADELIKQSGFDKASTRSSLDGLSLKILHFLRRYLTAWRRKKGFGSIPDESEVFRTVDAALLAVLLELDKSSAADQDHPFRAELYELVDSGVDCFDRAETLIENHRRLFVLSRLYQSRRMAGEVLETWKRIIEGEPDDGGELVEGEQRVREYLQRISNQALVRQYGTWLANRNPRLGVQVFVEDQGRARKFEFEPTEVVRLLRAEAPAAVKYYLEFLVFGKGHTIYVNELIQYYVDIVIGRLETSAEAREVVLSTYTSYRALQPPKPTYRQFLTDNAPKDDEAWQSRLRLLQLLGGQYTYDSAKIHDRISALREIGEDLLVPETIILNGRERNHEDALRLLVHKLGDYDTAVAYCLRGGASIYSIYQAPIASAPPTSDQQGHLFQALLGEFLALEDMSNRIEQTSLLLDKFGGFFDVGDVLALIPDSWSVDIVAGFLVKALRRLVVARHEAAVARSLSSAQNLRVQHDLVSKIDEKGPTVETA</sequence>
<dbReference type="GO" id="GO:0034058">
    <property type="term" value="P:endosomal vesicle fusion"/>
    <property type="evidence" value="ECO:0007669"/>
    <property type="project" value="TreeGrafter"/>
</dbReference>
<accession>A0A9P9BRI8</accession>
<gene>
    <name evidence="7" type="ORF">B0I36DRAFT_241818</name>
</gene>
<dbReference type="PROSITE" id="PS50219">
    <property type="entry name" value="CNH"/>
    <property type="match status" value="1"/>
</dbReference>
<dbReference type="Proteomes" id="UP000756346">
    <property type="component" value="Unassembled WGS sequence"/>
</dbReference>
<feature type="region of interest" description="Disordered" evidence="5">
    <location>
        <begin position="226"/>
        <end position="344"/>
    </location>
</feature>
<dbReference type="InterPro" id="IPR001180">
    <property type="entry name" value="CNH_dom"/>
</dbReference>
<feature type="compositionally biased region" description="Polar residues" evidence="5">
    <location>
        <begin position="323"/>
        <end position="333"/>
    </location>
</feature>
<evidence type="ECO:0000313" key="7">
    <source>
        <dbReference type="EMBL" id="KAH7032860.1"/>
    </source>
</evidence>
<dbReference type="InterPro" id="IPR032914">
    <property type="entry name" value="Vam6/VPS39/TRAP1"/>
</dbReference>
<feature type="compositionally biased region" description="Pro residues" evidence="5">
    <location>
        <begin position="303"/>
        <end position="313"/>
    </location>
</feature>
<dbReference type="GO" id="GO:0006914">
    <property type="term" value="P:autophagy"/>
    <property type="evidence" value="ECO:0007669"/>
    <property type="project" value="TreeGrafter"/>
</dbReference>
<dbReference type="GeneID" id="70179410"/>
<keyword evidence="3" id="KW-0963">Cytoplasm</keyword>
<protein>
    <recommendedName>
        <fullName evidence="6">CNH domain-containing protein</fullName>
    </recommendedName>
</protein>
<dbReference type="RefSeq" id="XP_046013692.1">
    <property type="nucleotide sequence ID" value="XM_046149864.1"/>
</dbReference>
<evidence type="ECO:0000256" key="4">
    <source>
        <dbReference type="ARBA" id="ARBA00022927"/>
    </source>
</evidence>
<evidence type="ECO:0000256" key="3">
    <source>
        <dbReference type="ARBA" id="ARBA00022490"/>
    </source>
</evidence>
<organism evidence="7 8">
    <name type="scientific">Microdochium trichocladiopsis</name>
    <dbReference type="NCBI Taxonomy" id="1682393"/>
    <lineage>
        <taxon>Eukaryota</taxon>
        <taxon>Fungi</taxon>
        <taxon>Dikarya</taxon>
        <taxon>Ascomycota</taxon>
        <taxon>Pezizomycotina</taxon>
        <taxon>Sordariomycetes</taxon>
        <taxon>Xylariomycetidae</taxon>
        <taxon>Xylariales</taxon>
        <taxon>Microdochiaceae</taxon>
        <taxon>Microdochium</taxon>
    </lineage>
</organism>
<reference evidence="7" key="1">
    <citation type="journal article" date="2021" name="Nat. Commun.">
        <title>Genetic determinants of endophytism in the Arabidopsis root mycobiome.</title>
        <authorList>
            <person name="Mesny F."/>
            <person name="Miyauchi S."/>
            <person name="Thiergart T."/>
            <person name="Pickel B."/>
            <person name="Atanasova L."/>
            <person name="Karlsson M."/>
            <person name="Huettel B."/>
            <person name="Barry K.W."/>
            <person name="Haridas S."/>
            <person name="Chen C."/>
            <person name="Bauer D."/>
            <person name="Andreopoulos W."/>
            <person name="Pangilinan J."/>
            <person name="LaButti K."/>
            <person name="Riley R."/>
            <person name="Lipzen A."/>
            <person name="Clum A."/>
            <person name="Drula E."/>
            <person name="Henrissat B."/>
            <person name="Kohler A."/>
            <person name="Grigoriev I.V."/>
            <person name="Martin F.M."/>
            <person name="Hacquard S."/>
        </authorList>
    </citation>
    <scope>NUCLEOTIDE SEQUENCE</scope>
    <source>
        <strain evidence="7">MPI-CAGE-CH-0230</strain>
    </source>
</reference>
<evidence type="ECO:0000259" key="6">
    <source>
        <dbReference type="PROSITE" id="PS50219"/>
    </source>
</evidence>
<proteinExistence type="predicted"/>
<dbReference type="EMBL" id="JAGTJQ010000004">
    <property type="protein sequence ID" value="KAH7032860.1"/>
    <property type="molecule type" value="Genomic_DNA"/>
</dbReference>
<keyword evidence="2" id="KW-0813">Transport</keyword>
<comment type="caution">
    <text evidence="7">The sequence shown here is derived from an EMBL/GenBank/DDBJ whole genome shotgun (WGS) entry which is preliminary data.</text>
</comment>
<dbReference type="PANTHER" id="PTHR12894:SF27">
    <property type="entry name" value="TRANSFORMING GROWTH FACTOR-BETA RECEPTOR-ASSOCIATED PROTEIN 1"/>
    <property type="match status" value="1"/>
</dbReference>
<dbReference type="AlphaFoldDB" id="A0A9P9BRI8"/>
<keyword evidence="4" id="KW-0653">Protein transport</keyword>
<name>A0A9P9BRI8_9PEZI</name>
<dbReference type="GO" id="GO:0005737">
    <property type="term" value="C:cytoplasm"/>
    <property type="evidence" value="ECO:0007669"/>
    <property type="project" value="UniProtKB-SubCell"/>
</dbReference>
<evidence type="ECO:0000313" key="8">
    <source>
        <dbReference type="Proteomes" id="UP000756346"/>
    </source>
</evidence>
<comment type="subcellular location">
    <subcellularLocation>
        <location evidence="1">Cytoplasm</location>
    </subcellularLocation>
</comment>
<evidence type="ECO:0000256" key="2">
    <source>
        <dbReference type="ARBA" id="ARBA00022448"/>
    </source>
</evidence>
<dbReference type="PANTHER" id="PTHR12894">
    <property type="entry name" value="CNH DOMAIN CONTAINING"/>
    <property type="match status" value="1"/>
</dbReference>
<keyword evidence="8" id="KW-1185">Reference proteome</keyword>
<evidence type="ECO:0000256" key="1">
    <source>
        <dbReference type="ARBA" id="ARBA00004496"/>
    </source>
</evidence>
<dbReference type="GO" id="GO:0015031">
    <property type="term" value="P:protein transport"/>
    <property type="evidence" value="ECO:0007669"/>
    <property type="project" value="UniProtKB-KW"/>
</dbReference>